<reference evidence="2 3" key="1">
    <citation type="submission" date="2023-03" db="EMBL/GenBank/DDBJ databases">
        <title>WGS of Gossypium arboreum.</title>
        <authorList>
            <person name="Yu D."/>
        </authorList>
    </citation>
    <scope>NUCLEOTIDE SEQUENCE [LARGE SCALE GENOMIC DNA]</scope>
    <source>
        <tissue evidence="2">Leaf</tissue>
    </source>
</reference>
<comment type="caution">
    <text evidence="2">The sequence shown here is derived from an EMBL/GenBank/DDBJ whole genome shotgun (WGS) entry which is preliminary data.</text>
</comment>
<sequence>MHGASIKLKHCHFPQTVKMEAMKRPSFSFSAVFLLLLFLSSGNRVTMGQNSDCDLQSFSSPGCNQDGCNNLCIQHFGKTGKFGPVYGVCFASAICMCRQC</sequence>
<dbReference type="Proteomes" id="UP001358586">
    <property type="component" value="Chromosome 4"/>
</dbReference>
<name>A0ABR0Q9F8_GOSAR</name>
<evidence type="ECO:0000256" key="1">
    <source>
        <dbReference type="SAM" id="SignalP"/>
    </source>
</evidence>
<keyword evidence="3" id="KW-1185">Reference proteome</keyword>
<evidence type="ECO:0008006" key="4">
    <source>
        <dbReference type="Google" id="ProtNLM"/>
    </source>
</evidence>
<feature type="chain" id="PRO_5045089723" description="Defensin-like protein" evidence="1">
    <location>
        <begin position="49"/>
        <end position="100"/>
    </location>
</feature>
<evidence type="ECO:0000313" key="2">
    <source>
        <dbReference type="EMBL" id="KAK5835641.1"/>
    </source>
</evidence>
<organism evidence="2 3">
    <name type="scientific">Gossypium arboreum</name>
    <name type="common">Tree cotton</name>
    <name type="synonym">Gossypium nanking</name>
    <dbReference type="NCBI Taxonomy" id="29729"/>
    <lineage>
        <taxon>Eukaryota</taxon>
        <taxon>Viridiplantae</taxon>
        <taxon>Streptophyta</taxon>
        <taxon>Embryophyta</taxon>
        <taxon>Tracheophyta</taxon>
        <taxon>Spermatophyta</taxon>
        <taxon>Magnoliopsida</taxon>
        <taxon>eudicotyledons</taxon>
        <taxon>Gunneridae</taxon>
        <taxon>Pentapetalae</taxon>
        <taxon>rosids</taxon>
        <taxon>malvids</taxon>
        <taxon>Malvales</taxon>
        <taxon>Malvaceae</taxon>
        <taxon>Malvoideae</taxon>
        <taxon>Gossypium</taxon>
    </lineage>
</organism>
<evidence type="ECO:0000313" key="3">
    <source>
        <dbReference type="Proteomes" id="UP001358586"/>
    </source>
</evidence>
<gene>
    <name evidence="2" type="ORF">PVK06_011335</name>
</gene>
<protein>
    <recommendedName>
        <fullName evidence="4">Defensin-like protein</fullName>
    </recommendedName>
</protein>
<dbReference type="EMBL" id="JARKNE010000004">
    <property type="protein sequence ID" value="KAK5835641.1"/>
    <property type="molecule type" value="Genomic_DNA"/>
</dbReference>
<proteinExistence type="predicted"/>
<accession>A0ABR0Q9F8</accession>
<feature type="signal peptide" evidence="1">
    <location>
        <begin position="1"/>
        <end position="48"/>
    </location>
</feature>
<keyword evidence="1" id="KW-0732">Signal</keyword>